<feature type="region of interest" description="Disordered" evidence="1">
    <location>
        <begin position="104"/>
        <end position="133"/>
    </location>
</feature>
<dbReference type="AlphaFoldDB" id="A0A7C4ESQ4"/>
<reference evidence="2" key="1">
    <citation type="journal article" date="2020" name="mSystems">
        <title>Genome- and Community-Level Interaction Insights into Carbon Utilization and Element Cycling Functions of Hydrothermarchaeota in Hydrothermal Sediment.</title>
        <authorList>
            <person name="Zhou Z."/>
            <person name="Liu Y."/>
            <person name="Xu W."/>
            <person name="Pan J."/>
            <person name="Luo Z.H."/>
            <person name="Li M."/>
        </authorList>
    </citation>
    <scope>NUCLEOTIDE SEQUENCE [LARGE SCALE GENOMIC DNA]</scope>
    <source>
        <strain evidence="2">SpSt-769</strain>
    </source>
</reference>
<dbReference type="EMBL" id="DTGT01000077">
    <property type="protein sequence ID" value="HGH60132.1"/>
    <property type="molecule type" value="Genomic_DNA"/>
</dbReference>
<protein>
    <submittedName>
        <fullName evidence="2">Uncharacterized protein</fullName>
    </submittedName>
</protein>
<comment type="caution">
    <text evidence="2">The sequence shown here is derived from an EMBL/GenBank/DDBJ whole genome shotgun (WGS) entry which is preliminary data.</text>
</comment>
<organism evidence="2">
    <name type="scientific">Desulfomonile tiedjei</name>
    <dbReference type="NCBI Taxonomy" id="2358"/>
    <lineage>
        <taxon>Bacteria</taxon>
        <taxon>Pseudomonadati</taxon>
        <taxon>Thermodesulfobacteriota</taxon>
        <taxon>Desulfomonilia</taxon>
        <taxon>Desulfomonilales</taxon>
        <taxon>Desulfomonilaceae</taxon>
        <taxon>Desulfomonile</taxon>
    </lineage>
</organism>
<feature type="compositionally biased region" description="Polar residues" evidence="1">
    <location>
        <begin position="45"/>
        <end position="57"/>
    </location>
</feature>
<accession>A0A7C4ESQ4</accession>
<gene>
    <name evidence="2" type="ORF">ENV54_02400</name>
</gene>
<proteinExistence type="predicted"/>
<feature type="compositionally biased region" description="Basic and acidic residues" evidence="1">
    <location>
        <begin position="59"/>
        <end position="74"/>
    </location>
</feature>
<feature type="region of interest" description="Disordered" evidence="1">
    <location>
        <begin position="33"/>
        <end position="78"/>
    </location>
</feature>
<evidence type="ECO:0000256" key="1">
    <source>
        <dbReference type="SAM" id="MobiDB-lite"/>
    </source>
</evidence>
<name>A0A7C4ESQ4_9BACT</name>
<sequence length="133" mass="14445">MIRSSFHDAPWFERASAAAWPRPQRLIEDARYDYGTRQPAVPEHSASSGLSQGNQKGTGLREKHGAGISTDRHVPGRQMEAFPNVTHGRMWNSVLIMVGHMGMSNGTGMGPTDSGGMGRSGRQSLGLQESLKQ</sequence>
<evidence type="ECO:0000313" key="2">
    <source>
        <dbReference type="EMBL" id="HGH60132.1"/>
    </source>
</evidence>
<feature type="compositionally biased region" description="Gly residues" evidence="1">
    <location>
        <begin position="105"/>
        <end position="119"/>
    </location>
</feature>